<dbReference type="GO" id="GO:0005085">
    <property type="term" value="F:guanyl-nucleotide exchange factor activity"/>
    <property type="evidence" value="ECO:0007669"/>
    <property type="project" value="InterPro"/>
</dbReference>
<dbReference type="AlphaFoldDB" id="A0A8B6FF79"/>
<dbReference type="PROSITE" id="PS50010">
    <property type="entry name" value="DH_2"/>
    <property type="match status" value="1"/>
</dbReference>
<evidence type="ECO:0000313" key="2">
    <source>
        <dbReference type="EMBL" id="VDI47824.1"/>
    </source>
</evidence>
<dbReference type="Proteomes" id="UP000596742">
    <property type="component" value="Unassembled WGS sequence"/>
</dbReference>
<dbReference type="OrthoDB" id="245697at2759"/>
<proteinExistence type="predicted"/>
<accession>A0A8B6FF79</accession>
<comment type="caution">
    <text evidence="2">The sequence shown here is derived from an EMBL/GenBank/DDBJ whole genome shotgun (WGS) entry which is preliminary data.</text>
</comment>
<organism evidence="2 3">
    <name type="scientific">Mytilus galloprovincialis</name>
    <name type="common">Mediterranean mussel</name>
    <dbReference type="NCBI Taxonomy" id="29158"/>
    <lineage>
        <taxon>Eukaryota</taxon>
        <taxon>Metazoa</taxon>
        <taxon>Spiralia</taxon>
        <taxon>Lophotrochozoa</taxon>
        <taxon>Mollusca</taxon>
        <taxon>Bivalvia</taxon>
        <taxon>Autobranchia</taxon>
        <taxon>Pteriomorphia</taxon>
        <taxon>Mytilida</taxon>
        <taxon>Mytiloidea</taxon>
        <taxon>Mytilidae</taxon>
        <taxon>Mytilinae</taxon>
        <taxon>Mytilus</taxon>
    </lineage>
</organism>
<feature type="domain" description="DH" evidence="1">
    <location>
        <begin position="33"/>
        <end position="129"/>
    </location>
</feature>
<dbReference type="InterPro" id="IPR035899">
    <property type="entry name" value="DBL_dom_sf"/>
</dbReference>
<dbReference type="InterPro" id="IPR051092">
    <property type="entry name" value="FYVE_RhoGEF_PH"/>
</dbReference>
<dbReference type="InterPro" id="IPR000219">
    <property type="entry name" value="DH_dom"/>
</dbReference>
<dbReference type="Gene3D" id="1.20.900.10">
    <property type="entry name" value="Dbl homology (DH) domain"/>
    <property type="match status" value="1"/>
</dbReference>
<dbReference type="GO" id="GO:0005737">
    <property type="term" value="C:cytoplasm"/>
    <property type="evidence" value="ECO:0007669"/>
    <property type="project" value="TreeGrafter"/>
</dbReference>
<dbReference type="EMBL" id="UYJE01006658">
    <property type="protein sequence ID" value="VDI47824.1"/>
    <property type="molecule type" value="Genomic_DNA"/>
</dbReference>
<protein>
    <recommendedName>
        <fullName evidence="1">DH domain-containing protein</fullName>
    </recommendedName>
</protein>
<dbReference type="SUPFAM" id="SSF48065">
    <property type="entry name" value="DBL homology domain (DH-domain)"/>
    <property type="match status" value="1"/>
</dbReference>
<gene>
    <name evidence="2" type="ORF">MGAL_10B091043</name>
</gene>
<reference evidence="2" key="1">
    <citation type="submission" date="2018-11" db="EMBL/GenBank/DDBJ databases">
        <authorList>
            <person name="Alioto T."/>
            <person name="Alioto T."/>
        </authorList>
    </citation>
    <scope>NUCLEOTIDE SEQUENCE</scope>
</reference>
<dbReference type="PANTHER" id="PTHR12673:SF159">
    <property type="entry name" value="LD03170P"/>
    <property type="match status" value="1"/>
</dbReference>
<sequence>MLTTRSRFKVLNEIAQQNKEQIDTVTEEKREKRRKKVIRELFETEKTYLNHLELVNKYFDFPLRFNCLIPDNIHSKIFGNIEQIWEVNKTLQEYMEQTTIGQAFHYLGPFLKLYSSYANNHETALAALQISMEVIHLYQANSGVPYEWIQR</sequence>
<evidence type="ECO:0000259" key="1">
    <source>
        <dbReference type="PROSITE" id="PS50010"/>
    </source>
</evidence>
<keyword evidence="3" id="KW-1185">Reference proteome</keyword>
<dbReference type="Pfam" id="PF00621">
    <property type="entry name" value="RhoGEF"/>
    <property type="match status" value="1"/>
</dbReference>
<name>A0A8B6FF79_MYTGA</name>
<evidence type="ECO:0000313" key="3">
    <source>
        <dbReference type="Proteomes" id="UP000596742"/>
    </source>
</evidence>
<dbReference type="PANTHER" id="PTHR12673">
    <property type="entry name" value="FACIOGENITAL DYSPLASIA PROTEIN"/>
    <property type="match status" value="1"/>
</dbReference>